<keyword evidence="1" id="KW-1133">Transmembrane helix</keyword>
<sequence>MADQTWSWVLTGVGVFGLWLAGRRNPWGWAVGVGAQVLWVAYAVVTRQWGFLLGAFVYGPVYLGNFLRWRREATAVPAGGGG</sequence>
<evidence type="ECO:0000313" key="3">
    <source>
        <dbReference type="Proteomes" id="UP000279968"/>
    </source>
</evidence>
<dbReference type="AlphaFoldDB" id="A0A3B0A5T8"/>
<accession>A0A3B0A5T8</accession>
<organism evidence="2 3">
    <name type="scientific">Micromonospora costi</name>
    <dbReference type="NCBI Taxonomy" id="1530042"/>
    <lineage>
        <taxon>Bacteria</taxon>
        <taxon>Bacillati</taxon>
        <taxon>Actinomycetota</taxon>
        <taxon>Actinomycetes</taxon>
        <taxon>Micromonosporales</taxon>
        <taxon>Micromonosporaceae</taxon>
        <taxon>Micromonospora</taxon>
    </lineage>
</organism>
<evidence type="ECO:0000313" key="2">
    <source>
        <dbReference type="EMBL" id="RKN55902.1"/>
    </source>
</evidence>
<keyword evidence="1" id="KW-0812">Transmembrane</keyword>
<dbReference type="EMBL" id="RBAN01000002">
    <property type="protein sequence ID" value="RKN55902.1"/>
    <property type="molecule type" value="Genomic_DNA"/>
</dbReference>
<evidence type="ECO:0008006" key="4">
    <source>
        <dbReference type="Google" id="ProtNLM"/>
    </source>
</evidence>
<feature type="transmembrane region" description="Helical" evidence="1">
    <location>
        <begin position="6"/>
        <end position="22"/>
    </location>
</feature>
<dbReference type="OrthoDB" id="3400794at2"/>
<keyword evidence="1" id="KW-0472">Membrane</keyword>
<dbReference type="RefSeq" id="WP_120780085.1">
    <property type="nucleotide sequence ID" value="NZ_JBHLUP010000002.1"/>
</dbReference>
<gene>
    <name evidence="2" type="ORF">D7193_15030</name>
</gene>
<reference evidence="2 3" key="1">
    <citation type="journal article" date="2015" name="Int. J. Syst. Evol. Microbiol.">
        <title>Micromonospora costi sp. nov., isolated from a leaf of Costus speciosus.</title>
        <authorList>
            <person name="Thawai C."/>
        </authorList>
    </citation>
    <scope>NUCLEOTIDE SEQUENCE [LARGE SCALE GENOMIC DNA]</scope>
    <source>
        <strain evidence="2 3">CS1-12</strain>
    </source>
</reference>
<protein>
    <recommendedName>
        <fullName evidence="4">Nicotinamide riboside transporter PnuC</fullName>
    </recommendedName>
</protein>
<name>A0A3B0A5T8_9ACTN</name>
<feature type="transmembrane region" description="Helical" evidence="1">
    <location>
        <begin position="27"/>
        <end position="45"/>
    </location>
</feature>
<keyword evidence="3" id="KW-1185">Reference proteome</keyword>
<proteinExistence type="predicted"/>
<feature type="transmembrane region" description="Helical" evidence="1">
    <location>
        <begin position="51"/>
        <end position="67"/>
    </location>
</feature>
<evidence type="ECO:0000256" key="1">
    <source>
        <dbReference type="SAM" id="Phobius"/>
    </source>
</evidence>
<comment type="caution">
    <text evidence="2">The sequence shown here is derived from an EMBL/GenBank/DDBJ whole genome shotgun (WGS) entry which is preliminary data.</text>
</comment>
<dbReference type="Proteomes" id="UP000279968">
    <property type="component" value="Unassembled WGS sequence"/>
</dbReference>